<dbReference type="Gene3D" id="2.50.20.10">
    <property type="entry name" value="Lipoprotein localisation LolA/LolB/LppX"/>
    <property type="match status" value="1"/>
</dbReference>
<dbReference type="KEGG" id="mcos:GM418_02310"/>
<evidence type="ECO:0000256" key="1">
    <source>
        <dbReference type="SAM" id="SignalP"/>
    </source>
</evidence>
<dbReference type="CDD" id="cd16329">
    <property type="entry name" value="LolA_like"/>
    <property type="match status" value="1"/>
</dbReference>
<feature type="chain" id="PRO_5026249552" evidence="1">
    <location>
        <begin position="19"/>
        <end position="244"/>
    </location>
</feature>
<evidence type="ECO:0000313" key="3">
    <source>
        <dbReference type="EMBL" id="QGY42527.1"/>
    </source>
</evidence>
<feature type="domain" description="Uncharacterized protein TP-0789" evidence="2">
    <location>
        <begin position="63"/>
        <end position="244"/>
    </location>
</feature>
<gene>
    <name evidence="3" type="ORF">GM418_02310</name>
</gene>
<feature type="signal peptide" evidence="1">
    <location>
        <begin position="1"/>
        <end position="18"/>
    </location>
</feature>
<dbReference type="Proteomes" id="UP000428260">
    <property type="component" value="Chromosome"/>
</dbReference>
<keyword evidence="1" id="KW-0732">Signal</keyword>
<keyword evidence="3" id="KW-0449">Lipoprotein</keyword>
<protein>
    <submittedName>
        <fullName evidence="3">Outer membrane lipoprotein-sorting protein</fullName>
    </submittedName>
</protein>
<dbReference type="AlphaFoldDB" id="A0A6I6JQY9"/>
<proteinExistence type="predicted"/>
<name>A0A6I6JQY9_9BACT</name>
<dbReference type="EMBL" id="CP046401">
    <property type="protein sequence ID" value="QGY42527.1"/>
    <property type="molecule type" value="Genomic_DNA"/>
</dbReference>
<dbReference type="PANTHER" id="PTHR37507">
    <property type="entry name" value="SPORULATION PROTEIN YDCC"/>
    <property type="match status" value="1"/>
</dbReference>
<dbReference type="InterPro" id="IPR033399">
    <property type="entry name" value="TP_0789-like"/>
</dbReference>
<evidence type="ECO:0000259" key="2">
    <source>
        <dbReference type="Pfam" id="PF17131"/>
    </source>
</evidence>
<organism evidence="3 4">
    <name type="scientific">Maribellus comscasis</name>
    <dbReference type="NCBI Taxonomy" id="2681766"/>
    <lineage>
        <taxon>Bacteria</taxon>
        <taxon>Pseudomonadati</taxon>
        <taxon>Bacteroidota</taxon>
        <taxon>Bacteroidia</taxon>
        <taxon>Marinilabiliales</taxon>
        <taxon>Prolixibacteraceae</taxon>
        <taxon>Maribellus</taxon>
    </lineage>
</organism>
<sequence>MKSIITACLIFMTTQIFAQPNANEILDRVDKNMSSENRVFESSMTIHGKRNSRTITSKTYSVGDKKSYTEYLSPAREQGTKMLKLEDQLWIYSPSTDRTIQISGHMLRQSVMGSDLSYEDMMDDRKLQDVYDAKVTGEEEIDGQKTWILELTAKVEDVAYASRKVWIDVERYIPLKEELFAKSGQLLKRSTLSDVQKIEGRWFPSIVVYKDMLKQGDGTEFEITSIKFNQKIPEYIFTKAALKQ</sequence>
<dbReference type="InterPro" id="IPR052944">
    <property type="entry name" value="Sporulation_related"/>
</dbReference>
<keyword evidence="4" id="KW-1185">Reference proteome</keyword>
<dbReference type="Pfam" id="PF17131">
    <property type="entry name" value="LolA_like"/>
    <property type="match status" value="1"/>
</dbReference>
<reference evidence="3 4" key="1">
    <citation type="submission" date="2019-11" db="EMBL/GenBank/DDBJ databases">
        <authorList>
            <person name="Zheng R.K."/>
            <person name="Sun C.M."/>
        </authorList>
    </citation>
    <scope>NUCLEOTIDE SEQUENCE [LARGE SCALE GENOMIC DNA]</scope>
    <source>
        <strain evidence="3 4">WC007</strain>
    </source>
</reference>
<dbReference type="RefSeq" id="WP_158862752.1">
    <property type="nucleotide sequence ID" value="NZ_CP046401.1"/>
</dbReference>
<dbReference type="PANTHER" id="PTHR37507:SF2">
    <property type="entry name" value="SPORULATION PROTEIN YDCC"/>
    <property type="match status" value="1"/>
</dbReference>
<evidence type="ECO:0000313" key="4">
    <source>
        <dbReference type="Proteomes" id="UP000428260"/>
    </source>
</evidence>
<accession>A0A6I6JQY9</accession>